<dbReference type="CTD" id="121053"/>
<feature type="region of interest" description="Disordered" evidence="1">
    <location>
        <begin position="62"/>
        <end position="88"/>
    </location>
</feature>
<dbReference type="FunCoup" id="A0A6P5JYR8">
    <property type="interactions" value="1221"/>
</dbReference>
<dbReference type="KEGG" id="pcw:110205610"/>
<dbReference type="Proteomes" id="UP000515140">
    <property type="component" value="Unplaced"/>
</dbReference>
<dbReference type="InterPro" id="IPR027921">
    <property type="entry name" value="NOPCHAP1"/>
</dbReference>
<evidence type="ECO:0000313" key="2">
    <source>
        <dbReference type="Proteomes" id="UP000515140"/>
    </source>
</evidence>
<feature type="region of interest" description="Disordered" evidence="1">
    <location>
        <begin position="181"/>
        <end position="230"/>
    </location>
</feature>
<dbReference type="PANTHER" id="PTHR28674">
    <property type="entry name" value="SIMILAR TO DNA SEGMENT, CHR 10, WAYNE STATE UNIVERSITY 102,-EXPRESSED"/>
    <property type="match status" value="1"/>
</dbReference>
<sequence>MSEVQAAATCASFRVGAPEHSGLAGAGRARAPSAQAQAHAQSWAFSIRVSVRRDLPSQLATGMAGLEEPGNGGRGRAPPSGGPGGVRTTVSRELLHAGCAGAGGLQDTLLISSKGKSPGLKTVRVERSSLLERVKNFLPHIEQANKKLREEMASGPPGLFNIENVDDCQEKIIEMDVAMVEVSSSDSEDLSSGESSESEDENSVTGEVTVENIKLPNSGQRRGKIEVLDT</sequence>
<dbReference type="InParanoid" id="A0A6P5JYR8"/>
<feature type="compositionally biased region" description="Acidic residues" evidence="1">
    <location>
        <begin position="186"/>
        <end position="202"/>
    </location>
</feature>
<accession>A0A6P5JYR8</accession>
<dbReference type="AlphaFoldDB" id="A0A6P5JYR8"/>
<dbReference type="GO" id="GO:0062064">
    <property type="term" value="F:box C/D methylation guide snoRNP complex binding"/>
    <property type="evidence" value="ECO:0007669"/>
    <property type="project" value="TreeGrafter"/>
</dbReference>
<reference evidence="3" key="1">
    <citation type="submission" date="2025-08" db="UniProtKB">
        <authorList>
            <consortium name="RefSeq"/>
        </authorList>
    </citation>
    <scope>IDENTIFICATION</scope>
    <source>
        <tissue evidence="3">Spleen</tissue>
    </source>
</reference>
<keyword evidence="2" id="KW-1185">Reference proteome</keyword>
<dbReference type="RefSeq" id="XP_020837959.1">
    <property type="nucleotide sequence ID" value="XM_020982300.1"/>
</dbReference>
<dbReference type="PANTHER" id="PTHR28674:SF1">
    <property type="entry name" value="NOP PROTEIN CHAPERONE 1"/>
    <property type="match status" value="1"/>
</dbReference>
<protein>
    <submittedName>
        <fullName evidence="3">Uncharacterized protein C12orf45 homolog</fullName>
    </submittedName>
</protein>
<gene>
    <name evidence="3" type="primary">CUNH12orf45</name>
</gene>
<dbReference type="GO" id="GO:0000492">
    <property type="term" value="P:box C/D snoRNP assembly"/>
    <property type="evidence" value="ECO:0007669"/>
    <property type="project" value="InterPro"/>
</dbReference>
<name>A0A6P5JYR8_PHACI</name>
<evidence type="ECO:0000256" key="1">
    <source>
        <dbReference type="SAM" id="MobiDB-lite"/>
    </source>
</evidence>
<evidence type="ECO:0000313" key="3">
    <source>
        <dbReference type="RefSeq" id="XP_020837959.1"/>
    </source>
</evidence>
<dbReference type="Pfam" id="PF15370">
    <property type="entry name" value="NOPCHAP1"/>
    <property type="match status" value="1"/>
</dbReference>
<dbReference type="GeneID" id="110205610"/>
<proteinExistence type="predicted"/>
<organism evidence="2 3">
    <name type="scientific">Phascolarctos cinereus</name>
    <name type="common">Koala</name>
    <dbReference type="NCBI Taxonomy" id="38626"/>
    <lineage>
        <taxon>Eukaryota</taxon>
        <taxon>Metazoa</taxon>
        <taxon>Chordata</taxon>
        <taxon>Craniata</taxon>
        <taxon>Vertebrata</taxon>
        <taxon>Euteleostomi</taxon>
        <taxon>Mammalia</taxon>
        <taxon>Metatheria</taxon>
        <taxon>Diprotodontia</taxon>
        <taxon>Phascolarctidae</taxon>
        <taxon>Phascolarctos</taxon>
    </lineage>
</organism>